<dbReference type="Proteomes" id="UP000264820">
    <property type="component" value="Unplaced"/>
</dbReference>
<dbReference type="GeneTree" id="ENSGT00940000180722"/>
<dbReference type="InterPro" id="IPR003599">
    <property type="entry name" value="Ig_sub"/>
</dbReference>
<dbReference type="Ensembl" id="ENSHCOT00000026775.1">
    <property type="protein sequence ID" value="ENSHCOP00000012027.1"/>
    <property type="gene ID" value="ENSHCOG00000014964.1"/>
</dbReference>
<dbReference type="SMART" id="SM00409">
    <property type="entry name" value="IG"/>
    <property type="match status" value="1"/>
</dbReference>
<accession>A0A3Q2YFE1</accession>
<evidence type="ECO:0000313" key="3">
    <source>
        <dbReference type="Proteomes" id="UP000264820"/>
    </source>
</evidence>
<keyword evidence="3" id="KW-1185">Reference proteome</keyword>
<dbReference type="SUPFAM" id="SSF48726">
    <property type="entry name" value="Immunoglobulin"/>
    <property type="match status" value="1"/>
</dbReference>
<dbReference type="AlphaFoldDB" id="A0A3Q2YFE1"/>
<dbReference type="InterPro" id="IPR013783">
    <property type="entry name" value="Ig-like_fold"/>
</dbReference>
<dbReference type="OMA" id="QIKGENH"/>
<reference evidence="2" key="1">
    <citation type="submission" date="2025-08" db="UniProtKB">
        <authorList>
            <consortium name="Ensembl"/>
        </authorList>
    </citation>
    <scope>IDENTIFICATION</scope>
</reference>
<reference evidence="2" key="2">
    <citation type="submission" date="2025-09" db="UniProtKB">
        <authorList>
            <consortium name="Ensembl"/>
        </authorList>
    </citation>
    <scope>IDENTIFICATION</scope>
</reference>
<evidence type="ECO:0000259" key="1">
    <source>
        <dbReference type="SMART" id="SM00409"/>
    </source>
</evidence>
<proteinExistence type="predicted"/>
<name>A0A3Q2YFE1_HIPCM</name>
<sequence>MDLPSTQGPLLRKPKSHSTRYRAPVIIHSPEEVGTVSSSDVTVNVGAPILLRKPYASLEIKCETLDLTEWTLCLCTGSLDLLPGGSLRIRSPNQADEGLYTCTARNRLGSSSRSSWLQIKGENHMPLSVKIGSQGSSRKVHQNLG</sequence>
<dbReference type="Gene3D" id="2.60.40.10">
    <property type="entry name" value="Immunoglobulins"/>
    <property type="match status" value="1"/>
</dbReference>
<protein>
    <recommendedName>
        <fullName evidence="1">Immunoglobulin domain-containing protein</fullName>
    </recommendedName>
</protein>
<evidence type="ECO:0000313" key="2">
    <source>
        <dbReference type="Ensembl" id="ENSHCOP00000012027.1"/>
    </source>
</evidence>
<dbReference type="InterPro" id="IPR036179">
    <property type="entry name" value="Ig-like_dom_sf"/>
</dbReference>
<organism evidence="2 3">
    <name type="scientific">Hippocampus comes</name>
    <name type="common">Tiger tail seahorse</name>
    <dbReference type="NCBI Taxonomy" id="109280"/>
    <lineage>
        <taxon>Eukaryota</taxon>
        <taxon>Metazoa</taxon>
        <taxon>Chordata</taxon>
        <taxon>Craniata</taxon>
        <taxon>Vertebrata</taxon>
        <taxon>Euteleostomi</taxon>
        <taxon>Actinopterygii</taxon>
        <taxon>Neopterygii</taxon>
        <taxon>Teleostei</taxon>
        <taxon>Neoteleostei</taxon>
        <taxon>Acanthomorphata</taxon>
        <taxon>Syngnathiaria</taxon>
        <taxon>Syngnathiformes</taxon>
        <taxon>Syngnathoidei</taxon>
        <taxon>Syngnathidae</taxon>
        <taxon>Hippocampus</taxon>
    </lineage>
</organism>
<feature type="domain" description="Immunoglobulin" evidence="1">
    <location>
        <begin position="47"/>
        <end position="120"/>
    </location>
</feature>